<dbReference type="Gene3D" id="3.40.30.10">
    <property type="entry name" value="Glutaredoxin"/>
    <property type="match status" value="1"/>
</dbReference>
<comment type="caution">
    <text evidence="2">The sequence shown here is derived from an EMBL/GenBank/DDBJ whole genome shotgun (WGS) entry which is preliminary data.</text>
</comment>
<dbReference type="CDD" id="cd02966">
    <property type="entry name" value="TlpA_like_family"/>
    <property type="match status" value="1"/>
</dbReference>
<dbReference type="SUPFAM" id="SSF52833">
    <property type="entry name" value="Thioredoxin-like"/>
    <property type="match status" value="1"/>
</dbReference>
<evidence type="ECO:0000259" key="1">
    <source>
        <dbReference type="PROSITE" id="PS51352"/>
    </source>
</evidence>
<name>A0ABS5VU07_9BACT</name>
<evidence type="ECO:0000313" key="3">
    <source>
        <dbReference type="Proteomes" id="UP000772618"/>
    </source>
</evidence>
<keyword evidence="3" id="KW-1185">Reference proteome</keyword>
<dbReference type="RefSeq" id="WP_254154868.1">
    <property type="nucleotide sequence ID" value="NZ_JAHESD010000042.1"/>
</dbReference>
<gene>
    <name evidence="2" type="ORF">KK060_16565</name>
</gene>
<accession>A0ABS5VU07</accession>
<dbReference type="EMBL" id="JAHESD010000042">
    <property type="protein sequence ID" value="MBT1704908.1"/>
    <property type="molecule type" value="Genomic_DNA"/>
</dbReference>
<proteinExistence type="predicted"/>
<organism evidence="2 3">
    <name type="scientific">Chryseosolibacter indicus</name>
    <dbReference type="NCBI Taxonomy" id="2782351"/>
    <lineage>
        <taxon>Bacteria</taxon>
        <taxon>Pseudomonadati</taxon>
        <taxon>Bacteroidota</taxon>
        <taxon>Cytophagia</taxon>
        <taxon>Cytophagales</taxon>
        <taxon>Chryseotaleaceae</taxon>
        <taxon>Chryseosolibacter</taxon>
    </lineage>
</organism>
<evidence type="ECO:0000313" key="2">
    <source>
        <dbReference type="EMBL" id="MBT1704908.1"/>
    </source>
</evidence>
<dbReference type="InterPro" id="IPR050553">
    <property type="entry name" value="Thioredoxin_ResA/DsbE_sf"/>
</dbReference>
<dbReference type="PROSITE" id="PS51352">
    <property type="entry name" value="THIOREDOXIN_2"/>
    <property type="match status" value="1"/>
</dbReference>
<sequence length="451" mass="50348">MKRKLCFIVLLCLRLASASKLFFIVTLITLSTTCVFSQSPKPPLFTVGDKAPELVVYNILNHPSGKAQLSSYRGKLLILDFMATWCSLCASLLPKTDSLQKEVGSQVQFLPVTYQSKADVEKFLARLKGRGISISLPIAVSDTVLRSLFTHHYIPHYVWIDGEGTIKAITGHEEVTRENIRHLLKTGSLQVKTKNDRSVPYNRDQLLIAENNQVPNKNITYQSAFTGFIEGLPSSFTIFPVEASKPHRIVATNARIPTLFKIAYGALQGKVFNDNTILLEMQDTTCCDSQLSGTRYSEWLSTHGYGYELIVPPSMHGQQAQLMQQDLARMFPQYKATIEKRSFPCLALVRTSKADKIKSTGGASSTEVTPFGAQIHNQKFFQFIYQLNAKYLSHLAKPVIDQTQYTGNVSLAIHADMGNLNAIRKALATYDLDLVPGTQEVEVLVITDRDY</sequence>
<dbReference type="InterPro" id="IPR036249">
    <property type="entry name" value="Thioredoxin-like_sf"/>
</dbReference>
<reference evidence="2 3" key="1">
    <citation type="submission" date="2021-05" db="EMBL/GenBank/DDBJ databases">
        <title>A Polyphasic approach of four new species of the genus Ohtaekwangia: Ohtaekwangia histidinii sp. nov., Ohtaekwangia cretensis sp. nov., Ohtaekwangia indiensis sp. nov., Ohtaekwangia reichenbachii sp. nov. from diverse environment.</title>
        <authorList>
            <person name="Octaviana S."/>
        </authorList>
    </citation>
    <scope>NUCLEOTIDE SEQUENCE [LARGE SCALE GENOMIC DNA]</scope>
    <source>
        <strain evidence="2 3">PWU20</strain>
    </source>
</reference>
<protein>
    <submittedName>
        <fullName evidence="2">TlpA family protein disulfide reductase</fullName>
    </submittedName>
</protein>
<feature type="domain" description="Thioredoxin" evidence="1">
    <location>
        <begin position="45"/>
        <end position="189"/>
    </location>
</feature>
<dbReference type="PANTHER" id="PTHR42852">
    <property type="entry name" value="THIOL:DISULFIDE INTERCHANGE PROTEIN DSBE"/>
    <property type="match status" value="1"/>
</dbReference>
<dbReference type="InterPro" id="IPR013766">
    <property type="entry name" value="Thioredoxin_domain"/>
</dbReference>
<dbReference type="Pfam" id="PF00578">
    <property type="entry name" value="AhpC-TSA"/>
    <property type="match status" value="1"/>
</dbReference>
<dbReference type="PANTHER" id="PTHR42852:SF13">
    <property type="entry name" value="PROTEIN DIPZ"/>
    <property type="match status" value="1"/>
</dbReference>
<dbReference type="Proteomes" id="UP000772618">
    <property type="component" value="Unassembled WGS sequence"/>
</dbReference>
<dbReference type="InterPro" id="IPR000866">
    <property type="entry name" value="AhpC/TSA"/>
</dbReference>